<sequence>MKKLSLSRARELVKRELGISTADLFAPPDMNGNPNYPWYMMTSGTMLIEVHTEDFHQGKYTDKMVALCVTHENSSKGTIEYFYGDTLEYAAPYTDWNNREAFCEGMEDPQGDAKLCRLKREAMDSCWGHFHQKTPVQIGFKAGTLLIVKNNHAVFDRYDGFFKANPDYKELAQHFICNGIPAQDSRLRFIGNGKLAYNDTPVYVLQDPVNKQVFLYDAKCTDGLEVSSEENQITSPVHEIQGSPEEAMEEGPEMSL</sequence>
<dbReference type="AlphaFoldDB" id="A0A7G8TD34"/>
<feature type="compositionally biased region" description="Acidic residues" evidence="1">
    <location>
        <begin position="246"/>
        <end position="256"/>
    </location>
</feature>
<evidence type="ECO:0000313" key="2">
    <source>
        <dbReference type="EMBL" id="QNK41525.1"/>
    </source>
</evidence>
<dbReference type="RefSeq" id="WP_187036817.1">
    <property type="nucleotide sequence ID" value="NZ_CP060286.1"/>
</dbReference>
<dbReference type="KEGG" id="cfem:HCR03_04485"/>
<proteinExistence type="predicted"/>
<name>A0A7G8TD34_9FIRM</name>
<evidence type="ECO:0000256" key="1">
    <source>
        <dbReference type="SAM" id="MobiDB-lite"/>
    </source>
</evidence>
<organism evidence="2 3">
    <name type="scientific">Caproicibacter fermentans</name>
    <dbReference type="NCBI Taxonomy" id="2576756"/>
    <lineage>
        <taxon>Bacteria</taxon>
        <taxon>Bacillati</taxon>
        <taxon>Bacillota</taxon>
        <taxon>Clostridia</taxon>
        <taxon>Eubacteriales</taxon>
        <taxon>Acutalibacteraceae</taxon>
        <taxon>Caproicibacter</taxon>
    </lineage>
</organism>
<dbReference type="EMBL" id="CP060286">
    <property type="protein sequence ID" value="QNK41525.1"/>
    <property type="molecule type" value="Genomic_DNA"/>
</dbReference>
<accession>A0A7G8TD34</accession>
<gene>
    <name evidence="2" type="ORF">HCR03_04485</name>
</gene>
<feature type="region of interest" description="Disordered" evidence="1">
    <location>
        <begin position="227"/>
        <end position="256"/>
    </location>
</feature>
<reference evidence="2 3" key="1">
    <citation type="submission" date="2020-08" db="EMBL/GenBank/DDBJ databases">
        <title>The isolate Caproiciproducens sp. 7D4C2 produces n-caproate at mildly acidic conditions from hexoses: genome and rBOX comparison with related strains and chain-elongating bacteria.</title>
        <authorList>
            <person name="Esquivel-Elizondo S."/>
            <person name="Bagci C."/>
            <person name="Temovska M."/>
            <person name="Jeon B.S."/>
            <person name="Bessarab I."/>
            <person name="Williams R.B.H."/>
            <person name="Huson D.H."/>
            <person name="Angenent L.T."/>
        </authorList>
    </citation>
    <scope>NUCLEOTIDE SEQUENCE [LARGE SCALE GENOMIC DNA]</scope>
    <source>
        <strain evidence="2 3">7D4C2</strain>
    </source>
</reference>
<dbReference type="Proteomes" id="UP000515909">
    <property type="component" value="Chromosome"/>
</dbReference>
<protein>
    <submittedName>
        <fullName evidence="2">Uncharacterized protein</fullName>
    </submittedName>
</protein>
<evidence type="ECO:0000313" key="3">
    <source>
        <dbReference type="Proteomes" id="UP000515909"/>
    </source>
</evidence>